<evidence type="ECO:0000259" key="6">
    <source>
        <dbReference type="PROSITE" id="PS50280"/>
    </source>
</evidence>
<feature type="region of interest" description="Disordered" evidence="5">
    <location>
        <begin position="2256"/>
        <end position="2288"/>
    </location>
</feature>
<sequence length="2556" mass="296340">MDISQIAQENQNLQTQIPQQEQSTLISEIQKDQNVEQTQIDQQIALNTENTASKETNQINQILQSNEENKLIENEQPQLNDQKKDQQLLTVDEQSQKMQEELEIPTDKEQLVLAIPEKKKQGNSQPFRFEQYLPKRETRSQAENRNGNKSNSISSQQNKPKQLSRKQAEVAEMMKEEQLDQKTRGKKNINYKILVNQPQQFGNELPQKGLRAKDHKLQAKQQKKNHENQNNLEESDFVQPTVTIEQPQKKRGRPSLGSNQQFSSDQPEKNSTASRKGKNNGNQNQAGSSQNLNASNANSKLLSSILEGGATNNTSMVNENSNSQAFQQQSQQNQQTSYSSDQAKKSTEIPFRSDAPDYLLALIDNTIERDIHSFLRKKFAGNHIDEVIEPSNMITQKVKKHGRLQYYLPFEQTKLYQYKDVILESIQSQSSKKNKKKKSTSNKNKKKIPPSKCQQKNQKQQGVDQQNNTIKNDLMEQSQQQDDENSQTFTASQNGDIKLQLQNDKSIEIQVSGYSKQNNNDDVAERDCQQINSNVQIENSQNRSNSQASQSQNNNSVIISPQQSQNSNNEEDQMDIEDDDQIDEQQILEEVDDNNSDEDIFEEYINQFTYEDEIRQIETSNLSSYFKQLFLNDFNFQIPLKDFSYSKINYSEIIPQPQLNCLTQTKMNSIDAIRARAENNTYYEFQEFDRDMRKLFNYTLRFRCKSVQSFQYMTYLIKDYYEFVKKNNSINQIEVIKRKDIHTLVRGDLDNKMQVKKWPIIPTSYRNYIQITEYDPQPPSFEKQIKEKLKSKKEPVKCDKKCVCNSFSKMGDFNLEACTWNSKCLNRASRVECIECECKNQQISKNERQVVGRDVEETLCWGIDLYTKKNIFYILPERYSDEQKNMFIQFQLMKAINLQKDKGWDIIHCCNFILERSQNKKQRLEEQDAEIAEPKFNEDSRKCAKSIIKAIKYIKKALIDQNIDPENLYSEAFRIHTKGMGLICINPKGIEQNEFITEYIGEIFPPWRWFEKQDTIKKYMKENNKRDILPDFWNIMLEIHKDDPKGYDILFVDPILKGNFSSRLSHSCEPNCGTVPTITNTGNYVIAMFAMHPIEYGEELSFDYMAVTESIQEHKRAICLCGSSKCRGRYLELSNSNIKQFNQILEKIHCFLNRTYTLYIACTEELNEEDENILEQYSFRSNIRENSPKWLQKWAALVLRIINQEYDLFLEELVEAEKKKVQKEESLVNLTQEQINQKIDLPYLKYLAQSRKDARIQNIVISIDKIKYYTNQINDSSPPLLNMQNDQLLENYWIKTENTLKDDLLEVLQQIHSKVINYQLVEYAHIIITNATKKIQIFQKFGQFDHGLLVVRVVVLIISDFFLQMKNCNLQSDALSLILHFHAFTHKYFKTHSYKKFTSEEQIIQKEDIINVELFDEDQQGNIQEFTAYSDKKTYTSLFVWGQLNMWYKQSVTNPATTLSLERRGPLIYPQLSNSFKESSTLYPFVDNKQAENPKQVFMDHLKTKPECYWPGDNFNKWSFKNQMSQYGSFMYDSFCYSNEFPNYIEQVLEVHQKSFKEKMDFLKEVEIKLSGLSMQAIEDIINSVIEDSPESYYETIHGVKKNVKLNQPSPNIQKSEQVQSAAAEALTQATQKRKKTTKGQPLDEVLDTTKNLKQDIQNQIIQGGNILNNNLISFMQSPQQQAQQQQNQLQQNILLTQYQQQFNGFLDNSTIKNLDQIIYQQQQQQINQPQQNTQQKQNQQILEQLKNPINDITKVSPPLAPYFNNTPLNQFQNNLLSQPYQAQSNSLNQGYLNMQAPVNQAAQQLINQTNTIQQYQQQQHQQVQQQQQQPQYQQQHHQKLQQHQFQNQNQIIGLGSQQIFQNSNQYQQQQNNPHQLIQNQIQLQNQQQTQQNAQYLPQQQQNLIQGQPQQHTIQQVNYGIQSQNIYQNQNNQLPLQQMQQNPQLFSNVLQHPQSQQQQHLRMQQNYQLNQQQSQSQPLIGNSNQINQQQQGSKSQQSINLASQANMMANYSNQQISKTLDNMQQIPAQQQMSQVQQAQRLSQNDIGSLAEINSQKSLGNIPGLHSPAAISGGISPILAQGASAKKIDQKKLDEKSSAPTQPINNSPSSQQQQSKQDQKQPFPPQLSAQAKEQQPAQNPANPQQNQIQQAPNLISQNQLVQQPNQQINQIDQSRGKNLVINTGNNYRAINFFASENDSSLLNAQQTLQKQYSQGSQQYQAQYQNPYNTTVSQQINNTFGLNYFDDPTSLIKYQNYDQQNQGDDSRNRNSSMMSNNSFLSQKNAAGNPQNPLLAQQIQNQMEVISSAIGNYPSYNINPSNNFLNQFSMQQNSNFLGQTGYPQGQFNGLDDKVSMKNTPPPTPQQPAQFNLYSNNLQQFSQYPTELSLNRTSSYGGQQNMYSQQTAQNPYNSILNQEQDFSHRVNSLKSFQQVAPINANINSEAPNNSYQKNEIASPSSFFEKTMFSNACNQESNQNFAGQQLPQLQQQYSRSNQQQQQQQQQSTGQYQLNYTQNEIYQQQQQQQHLQQQQAQPQSENTGNAEQATTATQKNIDQNFI</sequence>
<dbReference type="InterPro" id="IPR046341">
    <property type="entry name" value="SET_dom_sf"/>
</dbReference>
<evidence type="ECO:0000256" key="4">
    <source>
        <dbReference type="SAM" id="Coils"/>
    </source>
</evidence>
<dbReference type="Pfam" id="PF19633">
    <property type="entry name" value="SDG2_C"/>
    <property type="match status" value="1"/>
</dbReference>
<feature type="compositionally biased region" description="Basic residues" evidence="5">
    <location>
        <begin position="432"/>
        <end position="449"/>
    </location>
</feature>
<dbReference type="InterPro" id="IPR003616">
    <property type="entry name" value="Post-SET_dom"/>
</dbReference>
<feature type="domain" description="SET" evidence="6">
    <location>
        <begin position="966"/>
        <end position="1105"/>
    </location>
</feature>
<dbReference type="InterPro" id="IPR045606">
    <property type="entry name" value="ATXR3_C"/>
</dbReference>
<feature type="compositionally biased region" description="Low complexity" evidence="5">
    <location>
        <begin position="450"/>
        <end position="465"/>
    </location>
</feature>
<gene>
    <name evidence="8" type="ORF">TTHERM_00239400</name>
</gene>
<feature type="compositionally biased region" description="Low complexity" evidence="5">
    <location>
        <begin position="148"/>
        <end position="161"/>
    </location>
</feature>
<feature type="region of interest" description="Disordered" evidence="5">
    <location>
        <begin position="310"/>
        <end position="350"/>
    </location>
</feature>
<dbReference type="KEGG" id="tet:TTHERM_00239400"/>
<dbReference type="SMART" id="SM00317">
    <property type="entry name" value="SET"/>
    <property type="match status" value="1"/>
</dbReference>
<feature type="compositionally biased region" description="Basic and acidic residues" evidence="5">
    <location>
        <begin position="2085"/>
        <end position="2096"/>
    </location>
</feature>
<proteinExistence type="predicted"/>
<feature type="coiled-coil region" evidence="4">
    <location>
        <begin position="1199"/>
        <end position="1234"/>
    </location>
</feature>
<organism evidence="8 9">
    <name type="scientific">Tetrahymena thermophila (strain SB210)</name>
    <dbReference type="NCBI Taxonomy" id="312017"/>
    <lineage>
        <taxon>Eukaryota</taxon>
        <taxon>Sar</taxon>
        <taxon>Alveolata</taxon>
        <taxon>Ciliophora</taxon>
        <taxon>Intramacronucleata</taxon>
        <taxon>Oligohymenophorea</taxon>
        <taxon>Hymenostomatida</taxon>
        <taxon>Tetrahymenina</taxon>
        <taxon>Tetrahymenidae</taxon>
        <taxon>Tetrahymena</taxon>
    </lineage>
</organism>
<dbReference type="InterPro" id="IPR001214">
    <property type="entry name" value="SET_dom"/>
</dbReference>
<dbReference type="PANTHER" id="PTHR46655:SF1">
    <property type="entry name" value="HISTONE-LYSINE N-METHYLTRANSFERASE ATXR3"/>
    <property type="match status" value="1"/>
</dbReference>
<evidence type="ECO:0000313" key="8">
    <source>
        <dbReference type="EMBL" id="EAS04619.2"/>
    </source>
</evidence>
<dbReference type="GO" id="GO:0008168">
    <property type="term" value="F:methyltransferase activity"/>
    <property type="evidence" value="ECO:0007669"/>
    <property type="project" value="UniProtKB-KW"/>
</dbReference>
<feature type="compositionally biased region" description="Low complexity" evidence="5">
    <location>
        <begin position="279"/>
        <end position="294"/>
    </location>
</feature>
<reference evidence="9" key="1">
    <citation type="journal article" date="2006" name="PLoS Biol.">
        <title>Macronuclear genome sequence of the ciliate Tetrahymena thermophila, a model eukaryote.</title>
        <authorList>
            <person name="Eisen J.A."/>
            <person name="Coyne R.S."/>
            <person name="Wu M."/>
            <person name="Wu D."/>
            <person name="Thiagarajan M."/>
            <person name="Wortman J.R."/>
            <person name="Badger J.H."/>
            <person name="Ren Q."/>
            <person name="Amedeo P."/>
            <person name="Jones K.M."/>
            <person name="Tallon L.J."/>
            <person name="Delcher A.L."/>
            <person name="Salzberg S.L."/>
            <person name="Silva J.C."/>
            <person name="Haas B.J."/>
            <person name="Majoros W.H."/>
            <person name="Farzad M."/>
            <person name="Carlton J.M."/>
            <person name="Smith R.K. Jr."/>
            <person name="Garg J."/>
            <person name="Pearlman R.E."/>
            <person name="Karrer K.M."/>
            <person name="Sun L."/>
            <person name="Manning G."/>
            <person name="Elde N.C."/>
            <person name="Turkewitz A.P."/>
            <person name="Asai D.J."/>
            <person name="Wilkes D.E."/>
            <person name="Wang Y."/>
            <person name="Cai H."/>
            <person name="Collins K."/>
            <person name="Stewart B.A."/>
            <person name="Lee S.R."/>
            <person name="Wilamowska K."/>
            <person name="Weinberg Z."/>
            <person name="Ruzzo W.L."/>
            <person name="Wloga D."/>
            <person name="Gaertig J."/>
            <person name="Frankel J."/>
            <person name="Tsao C.-C."/>
            <person name="Gorovsky M.A."/>
            <person name="Keeling P.J."/>
            <person name="Waller R.F."/>
            <person name="Patron N.J."/>
            <person name="Cherry J.M."/>
            <person name="Stover N.A."/>
            <person name="Krieger C.J."/>
            <person name="del Toro C."/>
            <person name="Ryder H.F."/>
            <person name="Williamson S.C."/>
            <person name="Barbeau R.A."/>
            <person name="Hamilton E.P."/>
            <person name="Orias E."/>
        </authorList>
    </citation>
    <scope>NUCLEOTIDE SEQUENCE [LARGE SCALE GENOMIC DNA]</scope>
    <source>
        <strain evidence="9">SB210</strain>
    </source>
</reference>
<feature type="compositionally biased region" description="Polar residues" evidence="5">
    <location>
        <begin position="2534"/>
        <end position="2556"/>
    </location>
</feature>
<keyword evidence="2" id="KW-0808">Transferase</keyword>
<dbReference type="Proteomes" id="UP000009168">
    <property type="component" value="Unassembled WGS sequence"/>
</dbReference>
<dbReference type="PANTHER" id="PTHR46655">
    <property type="entry name" value="HISTONE-LYSINE N-METHYLTRANSFERASE ATXR3"/>
    <property type="match status" value="1"/>
</dbReference>
<feature type="region of interest" description="Disordered" evidence="5">
    <location>
        <begin position="1950"/>
        <end position="1979"/>
    </location>
</feature>
<dbReference type="PROSITE" id="PS50868">
    <property type="entry name" value="POST_SET"/>
    <property type="match status" value="1"/>
</dbReference>
<feature type="region of interest" description="Disordered" evidence="5">
    <location>
        <begin position="2085"/>
        <end position="2146"/>
    </location>
</feature>
<dbReference type="RefSeq" id="XP_001024864.2">
    <property type="nucleotide sequence ID" value="XM_001024864.3"/>
</dbReference>
<evidence type="ECO:0000256" key="1">
    <source>
        <dbReference type="ARBA" id="ARBA00022603"/>
    </source>
</evidence>
<dbReference type="PROSITE" id="PS50280">
    <property type="entry name" value="SET"/>
    <property type="match status" value="1"/>
</dbReference>
<feature type="compositionally biased region" description="Low complexity" evidence="5">
    <location>
        <begin position="318"/>
        <end position="341"/>
    </location>
</feature>
<evidence type="ECO:0000313" key="9">
    <source>
        <dbReference type="Proteomes" id="UP000009168"/>
    </source>
</evidence>
<feature type="compositionally biased region" description="Basic and acidic residues" evidence="5">
    <location>
        <begin position="94"/>
        <end position="120"/>
    </location>
</feature>
<feature type="compositionally biased region" description="Polar residues" evidence="5">
    <location>
        <begin position="2277"/>
        <end position="2288"/>
    </location>
</feature>
<dbReference type="eggNOG" id="KOG1080">
    <property type="taxonomic scope" value="Eukaryota"/>
</dbReference>
<dbReference type="STRING" id="312017.I7MMD1"/>
<feature type="compositionally biased region" description="Low complexity" evidence="5">
    <location>
        <begin position="2106"/>
        <end position="2115"/>
    </location>
</feature>
<feature type="region of interest" description="Disordered" evidence="5">
    <location>
        <begin position="428"/>
        <end position="465"/>
    </location>
</feature>
<feature type="region of interest" description="Disordered" evidence="5">
    <location>
        <begin position="2519"/>
        <end position="2556"/>
    </location>
</feature>
<dbReference type="OrthoDB" id="308383at2759"/>
<dbReference type="GeneID" id="7828319"/>
<evidence type="ECO:0000256" key="3">
    <source>
        <dbReference type="ARBA" id="ARBA00022691"/>
    </source>
</evidence>
<feature type="compositionally biased region" description="Low complexity" evidence="5">
    <location>
        <begin position="2519"/>
        <end position="2533"/>
    </location>
</feature>
<dbReference type="SUPFAM" id="SSF82199">
    <property type="entry name" value="SET domain"/>
    <property type="match status" value="1"/>
</dbReference>
<protein>
    <submittedName>
        <fullName evidence="8">SET domain protein</fullName>
    </submittedName>
</protein>
<feature type="compositionally biased region" description="Basic and acidic residues" evidence="5">
    <location>
        <begin position="133"/>
        <end position="142"/>
    </location>
</feature>
<feature type="compositionally biased region" description="Low complexity" evidence="5">
    <location>
        <begin position="2256"/>
        <end position="2276"/>
    </location>
</feature>
<feature type="region of interest" description="Disordered" evidence="5">
    <location>
        <begin position="212"/>
        <end position="294"/>
    </location>
</feature>
<feature type="compositionally biased region" description="Low complexity" evidence="5">
    <location>
        <begin position="2128"/>
        <end position="2146"/>
    </location>
</feature>
<keyword evidence="1" id="KW-0489">Methyltransferase</keyword>
<feature type="compositionally biased region" description="Low complexity" evidence="5">
    <location>
        <begin position="1951"/>
        <end position="1979"/>
    </location>
</feature>
<feature type="compositionally biased region" description="Basic and acidic residues" evidence="5">
    <location>
        <begin position="166"/>
        <end position="183"/>
    </location>
</feature>
<dbReference type="Gene3D" id="2.170.270.10">
    <property type="entry name" value="SET domain"/>
    <property type="match status" value="1"/>
</dbReference>
<keyword evidence="4" id="KW-0175">Coiled coil</keyword>
<evidence type="ECO:0000259" key="7">
    <source>
        <dbReference type="PROSITE" id="PS50868"/>
    </source>
</evidence>
<feature type="compositionally biased region" description="Polar residues" evidence="5">
    <location>
        <begin position="256"/>
        <end position="274"/>
    </location>
</feature>
<dbReference type="InParanoid" id="I7MMD1"/>
<dbReference type="GO" id="GO:0032259">
    <property type="term" value="P:methylation"/>
    <property type="evidence" value="ECO:0007669"/>
    <property type="project" value="UniProtKB-KW"/>
</dbReference>
<keyword evidence="3" id="KW-0949">S-adenosyl-L-methionine</keyword>
<evidence type="ECO:0000256" key="5">
    <source>
        <dbReference type="SAM" id="MobiDB-lite"/>
    </source>
</evidence>
<feature type="domain" description="Post-SET" evidence="7">
    <location>
        <begin position="1115"/>
        <end position="1131"/>
    </location>
</feature>
<name>I7MMD1_TETTS</name>
<accession>I7MMD1</accession>
<dbReference type="Pfam" id="PF00856">
    <property type="entry name" value="SET"/>
    <property type="match status" value="1"/>
</dbReference>
<keyword evidence="9" id="KW-1185">Reference proteome</keyword>
<dbReference type="EMBL" id="GG662443">
    <property type="protein sequence ID" value="EAS04619.2"/>
    <property type="molecule type" value="Genomic_DNA"/>
</dbReference>
<feature type="region of interest" description="Disordered" evidence="5">
    <location>
        <begin position="65"/>
        <end position="185"/>
    </location>
</feature>
<evidence type="ECO:0000256" key="2">
    <source>
        <dbReference type="ARBA" id="ARBA00022679"/>
    </source>
</evidence>